<dbReference type="Gene3D" id="1.10.10.10">
    <property type="entry name" value="Winged helix-like DNA-binding domain superfamily/Winged helix DNA-binding domain"/>
    <property type="match status" value="1"/>
</dbReference>
<comment type="similarity">
    <text evidence="1">Belongs to the LysR transcriptional regulatory family.</text>
</comment>
<keyword evidence="7" id="KW-1185">Reference proteome</keyword>
<dbReference type="PANTHER" id="PTHR30346:SF0">
    <property type="entry name" value="HCA OPERON TRANSCRIPTIONAL ACTIVATOR HCAR"/>
    <property type="match status" value="1"/>
</dbReference>
<dbReference type="Proteomes" id="UP000521868">
    <property type="component" value="Unassembled WGS sequence"/>
</dbReference>
<feature type="domain" description="HTH lysR-type" evidence="5">
    <location>
        <begin position="1"/>
        <end position="60"/>
    </location>
</feature>
<comment type="caution">
    <text evidence="6">The sequence shown here is derived from an EMBL/GenBank/DDBJ whole genome shotgun (WGS) entry which is preliminary data.</text>
</comment>
<dbReference type="InterPro" id="IPR036390">
    <property type="entry name" value="WH_DNA-bd_sf"/>
</dbReference>
<evidence type="ECO:0000256" key="4">
    <source>
        <dbReference type="ARBA" id="ARBA00023163"/>
    </source>
</evidence>
<evidence type="ECO:0000313" key="6">
    <source>
        <dbReference type="EMBL" id="NKE65553.1"/>
    </source>
</evidence>
<protein>
    <submittedName>
        <fullName evidence="6">LysR family transcriptional regulator</fullName>
    </submittedName>
</protein>
<reference evidence="6 7" key="1">
    <citation type="journal article" date="2020" name="Nature">
        <title>Bacterial chemolithoautotrophy via manganese oxidation.</title>
        <authorList>
            <person name="Yu H."/>
            <person name="Leadbetter J.R."/>
        </authorList>
    </citation>
    <scope>NUCLEOTIDE SEQUENCE [LARGE SCALE GENOMIC DNA]</scope>
    <source>
        <strain evidence="6 7">RBP-1</strain>
    </source>
</reference>
<evidence type="ECO:0000256" key="1">
    <source>
        <dbReference type="ARBA" id="ARBA00009437"/>
    </source>
</evidence>
<dbReference type="PRINTS" id="PR00039">
    <property type="entry name" value="HTHLYSR"/>
</dbReference>
<dbReference type="GO" id="GO:0032993">
    <property type="term" value="C:protein-DNA complex"/>
    <property type="evidence" value="ECO:0007669"/>
    <property type="project" value="TreeGrafter"/>
</dbReference>
<keyword evidence="4" id="KW-0804">Transcription</keyword>
<evidence type="ECO:0000256" key="2">
    <source>
        <dbReference type="ARBA" id="ARBA00023015"/>
    </source>
</evidence>
<accession>A0A7X6DEG6</accession>
<name>A0A7X6DEG6_9BURK</name>
<keyword evidence="3" id="KW-0238">DNA-binding</keyword>
<dbReference type="GO" id="GO:0003677">
    <property type="term" value="F:DNA binding"/>
    <property type="evidence" value="ECO:0007669"/>
    <property type="project" value="UniProtKB-KW"/>
</dbReference>
<organism evidence="6 7">
    <name type="scientific">Ramlibacter lithotrophicus</name>
    <dbReference type="NCBI Taxonomy" id="2606681"/>
    <lineage>
        <taxon>Bacteria</taxon>
        <taxon>Pseudomonadati</taxon>
        <taxon>Pseudomonadota</taxon>
        <taxon>Betaproteobacteria</taxon>
        <taxon>Burkholderiales</taxon>
        <taxon>Comamonadaceae</taxon>
        <taxon>Ramlibacter</taxon>
    </lineage>
</organism>
<dbReference type="Gene3D" id="3.40.190.10">
    <property type="entry name" value="Periplasmic binding protein-like II"/>
    <property type="match status" value="2"/>
</dbReference>
<proteinExistence type="inferred from homology"/>
<dbReference type="PROSITE" id="PS50931">
    <property type="entry name" value="HTH_LYSR"/>
    <property type="match status" value="1"/>
</dbReference>
<dbReference type="Pfam" id="PF00126">
    <property type="entry name" value="HTH_1"/>
    <property type="match status" value="1"/>
</dbReference>
<dbReference type="GO" id="GO:0003700">
    <property type="term" value="F:DNA-binding transcription factor activity"/>
    <property type="evidence" value="ECO:0007669"/>
    <property type="project" value="InterPro"/>
</dbReference>
<dbReference type="FunFam" id="1.10.10.10:FF:000001">
    <property type="entry name" value="LysR family transcriptional regulator"/>
    <property type="match status" value="1"/>
</dbReference>
<dbReference type="PANTHER" id="PTHR30346">
    <property type="entry name" value="TRANSCRIPTIONAL DUAL REGULATOR HCAR-RELATED"/>
    <property type="match status" value="1"/>
</dbReference>
<dbReference type="SUPFAM" id="SSF53850">
    <property type="entry name" value="Periplasmic binding protein-like II"/>
    <property type="match status" value="1"/>
</dbReference>
<dbReference type="AlphaFoldDB" id="A0A7X6DEG6"/>
<dbReference type="Pfam" id="PF03466">
    <property type="entry name" value="LysR_substrate"/>
    <property type="match status" value="1"/>
</dbReference>
<gene>
    <name evidence="6" type="ORF">RAMLITH_06935</name>
</gene>
<dbReference type="InterPro" id="IPR036388">
    <property type="entry name" value="WH-like_DNA-bd_sf"/>
</dbReference>
<keyword evidence="2" id="KW-0805">Transcription regulation</keyword>
<sequence length="317" mass="33753">MPLLSRPLRAFVTVAEDLHFGRAAKRLHITQPPLSQLIRQFEHELGATLFTRTTRNVQLTPAGKAMLERARRLTAEADAALVAVQRVARGEAGSLTLGFTHSTVYGVLPRTLGAWRSRYPGVTLDLKQLTSDLLLEGVRSGRIDVALARVSPEMADPDLQVALIAREPMLLVMPAGHELAALDAVPVRSLHGLPFLHYAPQGSRYFHELVEGIFAAAAVRPTITHMSILPTLLALVEAGMGLALAPAAAVPKHGGPLVSRPLAGAGATALATLCCVSRRDNGNPALAGFMQVLHDQPAAAAVPATQASARRRARRPA</sequence>
<evidence type="ECO:0000313" key="7">
    <source>
        <dbReference type="Proteomes" id="UP000521868"/>
    </source>
</evidence>
<evidence type="ECO:0000259" key="5">
    <source>
        <dbReference type="PROSITE" id="PS50931"/>
    </source>
</evidence>
<dbReference type="SUPFAM" id="SSF46785">
    <property type="entry name" value="Winged helix' DNA-binding domain"/>
    <property type="match status" value="1"/>
</dbReference>
<dbReference type="EMBL" id="VTOX01000002">
    <property type="protein sequence ID" value="NKE65553.1"/>
    <property type="molecule type" value="Genomic_DNA"/>
</dbReference>
<dbReference type="RefSeq" id="WP_168106667.1">
    <property type="nucleotide sequence ID" value="NZ_VTOX01000002.1"/>
</dbReference>
<dbReference type="InterPro" id="IPR000847">
    <property type="entry name" value="LysR_HTH_N"/>
</dbReference>
<dbReference type="InterPro" id="IPR005119">
    <property type="entry name" value="LysR_subst-bd"/>
</dbReference>
<evidence type="ECO:0000256" key="3">
    <source>
        <dbReference type="ARBA" id="ARBA00023125"/>
    </source>
</evidence>